<sequence>MDVGFKKLKARNLQKKYNNLPFYRENPKYRRNKILENTYRNQGFSEKKIKQLLTQAKNIL</sequence>
<gene>
    <name evidence="1" type="ORF">LCGC14_2807180</name>
</gene>
<organism evidence="1">
    <name type="scientific">marine sediment metagenome</name>
    <dbReference type="NCBI Taxonomy" id="412755"/>
    <lineage>
        <taxon>unclassified sequences</taxon>
        <taxon>metagenomes</taxon>
        <taxon>ecological metagenomes</taxon>
    </lineage>
</organism>
<accession>A0A0F9AUE2</accession>
<dbReference type="EMBL" id="LAZR01052844">
    <property type="protein sequence ID" value="KKK82059.1"/>
    <property type="molecule type" value="Genomic_DNA"/>
</dbReference>
<name>A0A0F9AUE2_9ZZZZ</name>
<comment type="caution">
    <text evidence="1">The sequence shown here is derived from an EMBL/GenBank/DDBJ whole genome shotgun (WGS) entry which is preliminary data.</text>
</comment>
<proteinExistence type="predicted"/>
<evidence type="ECO:0000313" key="1">
    <source>
        <dbReference type="EMBL" id="KKK82059.1"/>
    </source>
</evidence>
<reference evidence="1" key="1">
    <citation type="journal article" date="2015" name="Nature">
        <title>Complex archaea that bridge the gap between prokaryotes and eukaryotes.</title>
        <authorList>
            <person name="Spang A."/>
            <person name="Saw J.H."/>
            <person name="Jorgensen S.L."/>
            <person name="Zaremba-Niedzwiedzka K."/>
            <person name="Martijn J."/>
            <person name="Lind A.E."/>
            <person name="van Eijk R."/>
            <person name="Schleper C."/>
            <person name="Guy L."/>
            <person name="Ettema T.J."/>
        </authorList>
    </citation>
    <scope>NUCLEOTIDE SEQUENCE</scope>
</reference>
<protein>
    <submittedName>
        <fullName evidence="1">Uncharacterized protein</fullName>
    </submittedName>
</protein>
<dbReference type="AlphaFoldDB" id="A0A0F9AUE2"/>